<feature type="domain" description="ABC transmembrane type-1" evidence="8">
    <location>
        <begin position="71"/>
        <end position="262"/>
    </location>
</feature>
<dbReference type="GO" id="GO:0055085">
    <property type="term" value="P:transmembrane transport"/>
    <property type="evidence" value="ECO:0007669"/>
    <property type="project" value="InterPro"/>
</dbReference>
<evidence type="ECO:0000256" key="2">
    <source>
        <dbReference type="ARBA" id="ARBA00022448"/>
    </source>
</evidence>
<comment type="subcellular location">
    <subcellularLocation>
        <location evidence="1 7">Cell membrane</location>
        <topology evidence="1 7">Multi-pass membrane protein</topology>
    </subcellularLocation>
</comment>
<dbReference type="PROSITE" id="PS50928">
    <property type="entry name" value="ABC_TM1"/>
    <property type="match status" value="1"/>
</dbReference>
<dbReference type="EMBL" id="CP035945">
    <property type="protein sequence ID" value="QBE97259.1"/>
    <property type="molecule type" value="Genomic_DNA"/>
</dbReference>
<organism evidence="9 10">
    <name type="scientific">Blautia producta</name>
    <dbReference type="NCBI Taxonomy" id="33035"/>
    <lineage>
        <taxon>Bacteria</taxon>
        <taxon>Bacillati</taxon>
        <taxon>Bacillota</taxon>
        <taxon>Clostridia</taxon>
        <taxon>Lachnospirales</taxon>
        <taxon>Lachnospiraceae</taxon>
        <taxon>Blautia</taxon>
    </lineage>
</organism>
<comment type="similarity">
    <text evidence="7">Belongs to the binding-protein-dependent transport system permease family.</text>
</comment>
<proteinExistence type="inferred from homology"/>
<dbReference type="Pfam" id="PF00528">
    <property type="entry name" value="BPD_transp_1"/>
    <property type="match status" value="1"/>
</dbReference>
<keyword evidence="6 7" id="KW-0472">Membrane</keyword>
<sequence length="277" mass="31082">MKGKGQTGQRIFDYTIMGIVILISLFPFLWVFFSSFKTNNQILSSSFSLPTSFYTDGYRIALEKVDIISRFFTSLFVAGISTVLAVIFYSMAGYVLARTEFKGKKVIFMLLISSMLIPSNAMVQPVYFVINKLGMYDTKAGLILIYTGFGMALSLFLMKNFFMAVPRELEEAAYMDGAGFLKTYTKIMLPLSKPAMASSAILTFIFSWNEFMYAMLLTSSEKNRTLPLTIKYFTSTFSFNYSSMFAALVMCILPTVIVYVVLQEQIAESMVAGSVKG</sequence>
<dbReference type="InterPro" id="IPR000515">
    <property type="entry name" value="MetI-like"/>
</dbReference>
<protein>
    <submittedName>
        <fullName evidence="9">Trehalose transport system permease protein SugB</fullName>
    </submittedName>
</protein>
<evidence type="ECO:0000256" key="1">
    <source>
        <dbReference type="ARBA" id="ARBA00004651"/>
    </source>
</evidence>
<dbReference type="RefSeq" id="WP_130181099.1">
    <property type="nucleotide sequence ID" value="NZ_CP035945.1"/>
</dbReference>
<dbReference type="Gene3D" id="1.10.3720.10">
    <property type="entry name" value="MetI-like"/>
    <property type="match status" value="1"/>
</dbReference>
<name>A0A4P6LYJ0_9FIRM</name>
<dbReference type="Proteomes" id="UP000289794">
    <property type="component" value="Chromosome"/>
</dbReference>
<evidence type="ECO:0000313" key="9">
    <source>
        <dbReference type="EMBL" id="QBE97259.1"/>
    </source>
</evidence>
<feature type="transmembrane region" description="Helical" evidence="7">
    <location>
        <begin position="12"/>
        <end position="33"/>
    </location>
</feature>
<dbReference type="PANTHER" id="PTHR43744:SF8">
    <property type="entry name" value="SN-GLYCEROL-3-PHOSPHATE TRANSPORT SYSTEM PERMEASE PROTEIN UGPE"/>
    <property type="match status" value="1"/>
</dbReference>
<evidence type="ECO:0000256" key="6">
    <source>
        <dbReference type="ARBA" id="ARBA00023136"/>
    </source>
</evidence>
<dbReference type="GO" id="GO:0005886">
    <property type="term" value="C:plasma membrane"/>
    <property type="evidence" value="ECO:0007669"/>
    <property type="project" value="UniProtKB-SubCell"/>
</dbReference>
<evidence type="ECO:0000259" key="8">
    <source>
        <dbReference type="PROSITE" id="PS50928"/>
    </source>
</evidence>
<keyword evidence="5 7" id="KW-1133">Transmembrane helix</keyword>
<reference evidence="9 10" key="1">
    <citation type="submission" date="2019-01" db="EMBL/GenBank/DDBJ databases">
        <title>PMF-metabolizing Aryl O-demethylase.</title>
        <authorList>
            <person name="Kim M."/>
        </authorList>
    </citation>
    <scope>NUCLEOTIDE SEQUENCE [LARGE SCALE GENOMIC DNA]</scope>
    <source>
        <strain evidence="9 10">PMF1</strain>
    </source>
</reference>
<gene>
    <name evidence="9" type="primary">sugB_9</name>
    <name evidence="9" type="ORF">PMF13cell1_02815</name>
</gene>
<dbReference type="InterPro" id="IPR035906">
    <property type="entry name" value="MetI-like_sf"/>
</dbReference>
<evidence type="ECO:0000256" key="5">
    <source>
        <dbReference type="ARBA" id="ARBA00022989"/>
    </source>
</evidence>
<feature type="transmembrane region" description="Helical" evidence="7">
    <location>
        <begin position="195"/>
        <end position="219"/>
    </location>
</feature>
<dbReference type="CDD" id="cd06261">
    <property type="entry name" value="TM_PBP2"/>
    <property type="match status" value="1"/>
</dbReference>
<feature type="transmembrane region" description="Helical" evidence="7">
    <location>
        <begin position="140"/>
        <end position="158"/>
    </location>
</feature>
<dbReference type="SUPFAM" id="SSF161098">
    <property type="entry name" value="MetI-like"/>
    <property type="match status" value="1"/>
</dbReference>
<dbReference type="KEGG" id="bpro:PMF13cell1_02815"/>
<accession>A0A4P6LYJ0</accession>
<evidence type="ECO:0000256" key="4">
    <source>
        <dbReference type="ARBA" id="ARBA00022692"/>
    </source>
</evidence>
<feature type="transmembrane region" description="Helical" evidence="7">
    <location>
        <begin position="239"/>
        <end position="262"/>
    </location>
</feature>
<dbReference type="PANTHER" id="PTHR43744">
    <property type="entry name" value="ABC TRANSPORTER PERMEASE PROTEIN MG189-RELATED-RELATED"/>
    <property type="match status" value="1"/>
</dbReference>
<dbReference type="AlphaFoldDB" id="A0A4P6LYJ0"/>
<feature type="transmembrane region" description="Helical" evidence="7">
    <location>
        <begin position="71"/>
        <end position="96"/>
    </location>
</feature>
<keyword evidence="4 7" id="KW-0812">Transmembrane</keyword>
<evidence type="ECO:0000256" key="7">
    <source>
        <dbReference type="RuleBase" id="RU363032"/>
    </source>
</evidence>
<keyword evidence="2 7" id="KW-0813">Transport</keyword>
<feature type="transmembrane region" description="Helical" evidence="7">
    <location>
        <begin position="108"/>
        <end position="128"/>
    </location>
</feature>
<evidence type="ECO:0000256" key="3">
    <source>
        <dbReference type="ARBA" id="ARBA00022475"/>
    </source>
</evidence>
<evidence type="ECO:0000313" key="10">
    <source>
        <dbReference type="Proteomes" id="UP000289794"/>
    </source>
</evidence>
<keyword evidence="3" id="KW-1003">Cell membrane</keyword>